<dbReference type="AlphaFoldDB" id="A0A0A8K7F7"/>
<comment type="catalytic activity">
    <reaction evidence="1 3">
        <text>aldehydo-D-ribose 5-phosphate = D-ribulose 5-phosphate</text>
        <dbReference type="Rhea" id="RHEA:14657"/>
        <dbReference type="ChEBI" id="CHEBI:58121"/>
        <dbReference type="ChEBI" id="CHEBI:58273"/>
        <dbReference type="EC" id="5.3.1.6"/>
    </reaction>
</comment>
<dbReference type="KEGG" id="mcg:GL4_2479"/>
<feature type="active site" description="Proton acceptor" evidence="3">
    <location>
        <position position="110"/>
    </location>
</feature>
<dbReference type="SUPFAM" id="SSF100950">
    <property type="entry name" value="NagB/RpiA/CoA transferase-like"/>
    <property type="match status" value="1"/>
</dbReference>
<dbReference type="InterPro" id="IPR050262">
    <property type="entry name" value="Ribose-5P_isomerase"/>
</dbReference>
<dbReference type="InterPro" id="IPR037171">
    <property type="entry name" value="NagB/RpiA_transferase-like"/>
</dbReference>
<dbReference type="EMBL" id="AP014648">
    <property type="protein sequence ID" value="BAQ17914.1"/>
    <property type="molecule type" value="Genomic_DNA"/>
</dbReference>
<dbReference type="PANTHER" id="PTHR43748:SF3">
    <property type="entry name" value="RIBOSE-5-PHOSPHATE ISOMERASE 3, CHLOROPLASTIC-RELATED"/>
    <property type="match status" value="1"/>
</dbReference>
<sequence length="239" mass="25041">MSESARTIEGYKAAAARAAIDLVQPGMRLGLGTGSTAAPFVEEVGARVRDGLNVICVPTSEATRNHAEALGIPLTTLDETPHLDLTVDGADEIDDQLRLIKGGGGALLREKIVATASERMVVIADDRKLSRTLGSHPLPIEVVRFGLKATVQLIQALSAEAGCEGEIRLRPGEGGRPFVTDQGNLIVDCAFPKIAEPEVLAFALTRVPGVVEHGLFLGLCDMAIVAGANGIQVLKHPSA</sequence>
<comment type="similarity">
    <text evidence="3">Belongs to the ribose 5-phosphate isomerase family.</text>
</comment>
<dbReference type="SUPFAM" id="SSF75445">
    <property type="entry name" value="D-ribose-5-phosphate isomerase (RpiA), lid domain"/>
    <property type="match status" value="1"/>
</dbReference>
<dbReference type="UniPathway" id="UPA00115">
    <property type="reaction ID" value="UER00412"/>
</dbReference>
<dbReference type="NCBIfam" id="TIGR00021">
    <property type="entry name" value="rpiA"/>
    <property type="match status" value="1"/>
</dbReference>
<protein>
    <recommendedName>
        <fullName evidence="3">Ribose-5-phosphate isomerase A</fullName>
        <ecNumber evidence="3">5.3.1.6</ecNumber>
    </recommendedName>
    <alternativeName>
        <fullName evidence="3">Phosphoriboisomerase A</fullName>
        <shortName evidence="3">PRI</shortName>
    </alternativeName>
</protein>
<dbReference type="EC" id="5.3.1.6" evidence="3"/>
<dbReference type="FunFam" id="3.40.50.1360:FF:000001">
    <property type="entry name" value="Ribose-5-phosphate isomerase A"/>
    <property type="match status" value="1"/>
</dbReference>
<dbReference type="Gene3D" id="3.40.50.1360">
    <property type="match status" value="1"/>
</dbReference>
<gene>
    <name evidence="3" type="primary">rpiA</name>
    <name evidence="4" type="ORF">GL4_2479</name>
</gene>
<evidence type="ECO:0000313" key="5">
    <source>
        <dbReference type="Proteomes" id="UP000031643"/>
    </source>
</evidence>
<dbReference type="InterPro" id="IPR004788">
    <property type="entry name" value="Ribose5P_isomerase_type_A"/>
</dbReference>
<dbReference type="GO" id="GO:0009052">
    <property type="term" value="P:pentose-phosphate shunt, non-oxidative branch"/>
    <property type="evidence" value="ECO:0007669"/>
    <property type="project" value="UniProtKB-UniRule"/>
</dbReference>
<dbReference type="Proteomes" id="UP000031643">
    <property type="component" value="Chromosome"/>
</dbReference>
<organism evidence="4 5">
    <name type="scientific">Methyloceanibacter caenitepidi</name>
    <dbReference type="NCBI Taxonomy" id="1384459"/>
    <lineage>
        <taxon>Bacteria</taxon>
        <taxon>Pseudomonadati</taxon>
        <taxon>Pseudomonadota</taxon>
        <taxon>Alphaproteobacteria</taxon>
        <taxon>Hyphomicrobiales</taxon>
        <taxon>Hyphomicrobiaceae</taxon>
        <taxon>Methyloceanibacter</taxon>
    </lineage>
</organism>
<dbReference type="HOGENOM" id="CLU_056590_1_0_5"/>
<evidence type="ECO:0000313" key="4">
    <source>
        <dbReference type="EMBL" id="BAQ17914.1"/>
    </source>
</evidence>
<dbReference type="OrthoDB" id="5870696at2"/>
<comment type="subunit">
    <text evidence="3">Homodimer.</text>
</comment>
<dbReference type="CDD" id="cd01398">
    <property type="entry name" value="RPI_A"/>
    <property type="match status" value="1"/>
</dbReference>
<evidence type="ECO:0000256" key="3">
    <source>
        <dbReference type="HAMAP-Rule" id="MF_00170"/>
    </source>
</evidence>
<dbReference type="Pfam" id="PF06026">
    <property type="entry name" value="Rib_5-P_isom_A"/>
    <property type="match status" value="1"/>
</dbReference>
<feature type="binding site" evidence="3">
    <location>
        <begin position="88"/>
        <end position="91"/>
    </location>
    <ligand>
        <name>substrate</name>
    </ligand>
</feature>
<proteinExistence type="inferred from homology"/>
<evidence type="ECO:0000256" key="1">
    <source>
        <dbReference type="ARBA" id="ARBA00001713"/>
    </source>
</evidence>
<dbReference type="InterPro" id="IPR020672">
    <property type="entry name" value="Ribose5P_isomerase_typA_subgr"/>
</dbReference>
<accession>A0A0A8K7F7</accession>
<evidence type="ECO:0000256" key="2">
    <source>
        <dbReference type="ARBA" id="ARBA00023235"/>
    </source>
</evidence>
<dbReference type="GO" id="GO:0004751">
    <property type="term" value="F:ribose-5-phosphate isomerase activity"/>
    <property type="evidence" value="ECO:0007669"/>
    <property type="project" value="UniProtKB-UniRule"/>
</dbReference>
<keyword evidence="5" id="KW-1185">Reference proteome</keyword>
<name>A0A0A8K7F7_9HYPH</name>
<feature type="binding site" evidence="3">
    <location>
        <position position="128"/>
    </location>
    <ligand>
        <name>substrate</name>
    </ligand>
</feature>
<comment type="function">
    <text evidence="3">Catalyzes the reversible conversion of ribose-5-phosphate to ribulose 5-phosphate.</text>
</comment>
<feature type="binding site" evidence="3">
    <location>
        <begin position="33"/>
        <end position="36"/>
    </location>
    <ligand>
        <name>substrate</name>
    </ligand>
</feature>
<reference evidence="4 5" key="1">
    <citation type="submission" date="2014-09" db="EMBL/GenBank/DDBJ databases">
        <title>Genome sequencing of Methyloceanibacter caenitepidi Gela4.</title>
        <authorList>
            <person name="Takeuchi M."/>
            <person name="Susumu S."/>
            <person name="Kamagata Y."/>
            <person name="Oshima K."/>
            <person name="Hattori M."/>
            <person name="Iwasaki W."/>
        </authorList>
    </citation>
    <scope>NUCLEOTIDE SEQUENCE [LARGE SCALE GENOMIC DNA]</scope>
    <source>
        <strain evidence="4 5">Gela4</strain>
    </source>
</reference>
<dbReference type="NCBIfam" id="NF001924">
    <property type="entry name" value="PRK00702.1"/>
    <property type="match status" value="1"/>
</dbReference>
<dbReference type="STRING" id="1384459.GL4_2479"/>
<comment type="pathway">
    <text evidence="3">Carbohydrate degradation; pentose phosphate pathway; D-ribose 5-phosphate from D-ribulose 5-phosphate (non-oxidative stage): step 1/1.</text>
</comment>
<dbReference type="PANTHER" id="PTHR43748">
    <property type="entry name" value="RIBOSE-5-PHOSPHATE ISOMERASE 3, CHLOROPLASTIC-RELATED"/>
    <property type="match status" value="1"/>
</dbReference>
<feature type="binding site" evidence="3">
    <location>
        <begin position="101"/>
        <end position="104"/>
    </location>
    <ligand>
        <name>substrate</name>
    </ligand>
</feature>
<keyword evidence="2 3" id="KW-0413">Isomerase</keyword>
<dbReference type="RefSeq" id="WP_045367888.1">
    <property type="nucleotide sequence ID" value="NZ_AP014648.1"/>
</dbReference>
<dbReference type="Gene3D" id="3.30.70.260">
    <property type="match status" value="1"/>
</dbReference>
<dbReference type="HAMAP" id="MF_00170">
    <property type="entry name" value="Rib_5P_isom_A"/>
    <property type="match status" value="1"/>
</dbReference>